<dbReference type="SUPFAM" id="SSF53756">
    <property type="entry name" value="UDP-Glycosyltransferase/glycogen phosphorylase"/>
    <property type="match status" value="1"/>
</dbReference>
<comment type="caution">
    <text evidence="1">The sequence shown here is derived from an EMBL/GenBank/DDBJ whole genome shotgun (WGS) entry which is preliminary data.</text>
</comment>
<reference evidence="2" key="1">
    <citation type="journal article" date="2019" name="Int. J. Syst. Evol. Microbiol.">
        <title>The Global Catalogue of Microorganisms (GCM) 10K type strain sequencing project: providing services to taxonomists for standard genome sequencing and annotation.</title>
        <authorList>
            <consortium name="The Broad Institute Genomics Platform"/>
            <consortium name="The Broad Institute Genome Sequencing Center for Infectious Disease"/>
            <person name="Wu L."/>
            <person name="Ma J."/>
        </authorList>
    </citation>
    <scope>NUCLEOTIDE SEQUENCE [LARGE SCALE GENOMIC DNA]</scope>
    <source>
        <strain evidence="2">CGMCC 1.12449</strain>
    </source>
</reference>
<dbReference type="EMBL" id="JBHUEL010000001">
    <property type="protein sequence ID" value="MFD1765303.1"/>
    <property type="molecule type" value="Genomic_DNA"/>
</dbReference>
<accession>A0ABW4M8D2</accession>
<evidence type="ECO:0008006" key="3">
    <source>
        <dbReference type="Google" id="ProtNLM"/>
    </source>
</evidence>
<gene>
    <name evidence="1" type="ORF">ACFSAG_00410</name>
</gene>
<evidence type="ECO:0000313" key="2">
    <source>
        <dbReference type="Proteomes" id="UP001597215"/>
    </source>
</evidence>
<protein>
    <recommendedName>
        <fullName evidence="3">Glycerophosphotransferase</fullName>
    </recommendedName>
</protein>
<proteinExistence type="predicted"/>
<keyword evidence="2" id="KW-1185">Reference proteome</keyword>
<dbReference type="InterPro" id="IPR043148">
    <property type="entry name" value="TagF_C"/>
</dbReference>
<sequence length="402" mass="44866">MDVNIGTWRKAETALLRIGFLFNHDQIHQIAHSLPVANALAARLPNALISLAVTNTRIEHEVKRLLGSNFPANLEVKRLGIHTAGSRLLTNALGKLVPAAKVLLYRDNLAYFRALDALVVTERTSLILKQHFGLTRLKMILIDHGAGDRAIGFGASTAKFDHILASGAKIRDRLIADAGVTPNKIKIVGYPKFDAAKADREKLPFQCNGNPTIIYNPHLSPHLSSWFKHGREILDWFITNPQYNLIFAPHVMLFQRRVVFTVDKFRVAFPGKLDKKYLEAPNIHIDLGSVASTDMTYTNAADIYLGDVSSQIYEFLRCPRPAIFIDSQGTDFKDDPNYAHWRAGEVIRTVDQLGLALDRADALHRAMYIAAQKTLFDYTFELTSEPSSHRAARAIAEIIGHG</sequence>
<evidence type="ECO:0000313" key="1">
    <source>
        <dbReference type="EMBL" id="MFD1765303.1"/>
    </source>
</evidence>
<name>A0ABW4M8D2_9SPHN</name>
<dbReference type="Proteomes" id="UP001597215">
    <property type="component" value="Unassembled WGS sequence"/>
</dbReference>
<organism evidence="1 2">
    <name type="scientific">Sphingorhabdus buctiana</name>
    <dbReference type="NCBI Taxonomy" id="1508805"/>
    <lineage>
        <taxon>Bacteria</taxon>
        <taxon>Pseudomonadati</taxon>
        <taxon>Pseudomonadota</taxon>
        <taxon>Alphaproteobacteria</taxon>
        <taxon>Sphingomonadales</taxon>
        <taxon>Sphingomonadaceae</taxon>
        <taxon>Sphingorhabdus</taxon>
    </lineage>
</organism>
<dbReference type="Gene3D" id="3.40.50.12580">
    <property type="match status" value="1"/>
</dbReference>